<dbReference type="OrthoDB" id="122135at2"/>
<dbReference type="GO" id="GO:0006950">
    <property type="term" value="P:response to stress"/>
    <property type="evidence" value="ECO:0007669"/>
    <property type="project" value="TreeGrafter"/>
</dbReference>
<protein>
    <submittedName>
        <fullName evidence="2">Winged helix DNA-binding protein</fullName>
    </submittedName>
</protein>
<dbReference type="PROSITE" id="PS50995">
    <property type="entry name" value="HTH_MARR_2"/>
    <property type="match status" value="1"/>
</dbReference>
<dbReference type="EMBL" id="VSFF01000001">
    <property type="protein sequence ID" value="TYC18549.1"/>
    <property type="molecule type" value="Genomic_DNA"/>
</dbReference>
<comment type="caution">
    <text evidence="2">The sequence shown here is derived from an EMBL/GenBank/DDBJ whole genome shotgun (WGS) entry which is preliminary data.</text>
</comment>
<keyword evidence="3" id="KW-1185">Reference proteome</keyword>
<dbReference type="Proteomes" id="UP000322634">
    <property type="component" value="Unassembled WGS sequence"/>
</dbReference>
<dbReference type="InterPro" id="IPR036390">
    <property type="entry name" value="WH_DNA-bd_sf"/>
</dbReference>
<reference evidence="2 3" key="1">
    <citation type="submission" date="2019-08" db="EMBL/GenBank/DDBJ databases">
        <title>Actinomadura sp. nov. CYP1-5 isolated from mountain soil.</title>
        <authorList>
            <person name="Songsumanus A."/>
            <person name="Kuncharoen N."/>
            <person name="Kudo T."/>
            <person name="Yuki M."/>
            <person name="Igarashi Y."/>
            <person name="Tanasupawat S."/>
        </authorList>
    </citation>
    <scope>NUCLEOTIDE SEQUENCE [LARGE SCALE GENOMIC DNA]</scope>
    <source>
        <strain evidence="2 3">GKU157</strain>
    </source>
</reference>
<dbReference type="Pfam" id="PF12802">
    <property type="entry name" value="MarR_2"/>
    <property type="match status" value="1"/>
</dbReference>
<organism evidence="2 3">
    <name type="scientific">Actinomadura syzygii</name>
    <dbReference type="NCBI Taxonomy" id="1427538"/>
    <lineage>
        <taxon>Bacteria</taxon>
        <taxon>Bacillati</taxon>
        <taxon>Actinomycetota</taxon>
        <taxon>Actinomycetes</taxon>
        <taxon>Streptosporangiales</taxon>
        <taxon>Thermomonosporaceae</taxon>
        <taxon>Actinomadura</taxon>
    </lineage>
</organism>
<evidence type="ECO:0000259" key="1">
    <source>
        <dbReference type="PROSITE" id="PS50995"/>
    </source>
</evidence>
<gene>
    <name evidence="2" type="ORF">FXF65_01985</name>
</gene>
<dbReference type="PANTHER" id="PTHR33164">
    <property type="entry name" value="TRANSCRIPTIONAL REGULATOR, MARR FAMILY"/>
    <property type="match status" value="1"/>
</dbReference>
<dbReference type="AlphaFoldDB" id="A0A5D0UN34"/>
<name>A0A5D0UN34_9ACTN</name>
<dbReference type="InterPro" id="IPR000835">
    <property type="entry name" value="HTH_MarR-typ"/>
</dbReference>
<dbReference type="InterPro" id="IPR036388">
    <property type="entry name" value="WH-like_DNA-bd_sf"/>
</dbReference>
<evidence type="ECO:0000313" key="3">
    <source>
        <dbReference type="Proteomes" id="UP000322634"/>
    </source>
</evidence>
<dbReference type="SUPFAM" id="SSF46785">
    <property type="entry name" value="Winged helix' DNA-binding domain"/>
    <property type="match status" value="1"/>
</dbReference>
<feature type="domain" description="HTH marR-type" evidence="1">
    <location>
        <begin position="29"/>
        <end position="161"/>
    </location>
</feature>
<sequence>MTQSGNILHMDVPGKSVFDIGPDSDLEPSVRAFRILLLAGQRLHRLMDQRLRADGLTTQQAALLTVVTALGQPSLSEAADAMGTTHQNAAQLVAALTRKEFLRVEPDPSDRRRRRLIATETNDQYWRGRDAADHNAVADWFSTLTDTELQTLNTLVERLLKSLPAN</sequence>
<evidence type="ECO:0000313" key="2">
    <source>
        <dbReference type="EMBL" id="TYC18549.1"/>
    </source>
</evidence>
<dbReference type="InterPro" id="IPR039422">
    <property type="entry name" value="MarR/SlyA-like"/>
</dbReference>
<keyword evidence="2" id="KW-0238">DNA-binding</keyword>
<dbReference type="GO" id="GO:0003677">
    <property type="term" value="F:DNA binding"/>
    <property type="evidence" value="ECO:0007669"/>
    <property type="project" value="UniProtKB-KW"/>
</dbReference>
<proteinExistence type="predicted"/>
<dbReference type="PANTHER" id="PTHR33164:SF43">
    <property type="entry name" value="HTH-TYPE TRANSCRIPTIONAL REPRESSOR YETL"/>
    <property type="match status" value="1"/>
</dbReference>
<dbReference type="SMART" id="SM00347">
    <property type="entry name" value="HTH_MARR"/>
    <property type="match status" value="1"/>
</dbReference>
<dbReference type="Gene3D" id="1.10.10.10">
    <property type="entry name" value="Winged helix-like DNA-binding domain superfamily/Winged helix DNA-binding domain"/>
    <property type="match status" value="1"/>
</dbReference>
<accession>A0A5D0UN34</accession>
<dbReference type="GO" id="GO:0003700">
    <property type="term" value="F:DNA-binding transcription factor activity"/>
    <property type="evidence" value="ECO:0007669"/>
    <property type="project" value="InterPro"/>
</dbReference>